<protein>
    <submittedName>
        <fullName evidence="1">Uncharacterized protein</fullName>
    </submittedName>
</protein>
<dbReference type="Proteomes" id="UP000734823">
    <property type="component" value="Unassembled WGS sequence"/>
</dbReference>
<dbReference type="EMBL" id="JABVED010000004">
    <property type="protein sequence ID" value="MBC6447483.1"/>
    <property type="molecule type" value="Genomic_DNA"/>
</dbReference>
<evidence type="ECO:0000313" key="2">
    <source>
        <dbReference type="Proteomes" id="UP000734823"/>
    </source>
</evidence>
<organism evidence="1 2">
    <name type="scientific">Actinokineospora xionganensis</name>
    <dbReference type="NCBI Taxonomy" id="2684470"/>
    <lineage>
        <taxon>Bacteria</taxon>
        <taxon>Bacillati</taxon>
        <taxon>Actinomycetota</taxon>
        <taxon>Actinomycetes</taxon>
        <taxon>Pseudonocardiales</taxon>
        <taxon>Pseudonocardiaceae</taxon>
        <taxon>Actinokineospora</taxon>
    </lineage>
</organism>
<comment type="caution">
    <text evidence="1">The sequence shown here is derived from an EMBL/GenBank/DDBJ whole genome shotgun (WGS) entry which is preliminary data.</text>
</comment>
<dbReference type="InterPro" id="IPR008972">
    <property type="entry name" value="Cupredoxin"/>
</dbReference>
<dbReference type="Gene3D" id="2.60.40.420">
    <property type="entry name" value="Cupredoxins - blue copper proteins"/>
    <property type="match status" value="1"/>
</dbReference>
<accession>A0ABR7L4N4</accession>
<name>A0ABR7L4N4_9PSEU</name>
<evidence type="ECO:0000313" key="1">
    <source>
        <dbReference type="EMBL" id="MBC6447483.1"/>
    </source>
</evidence>
<reference evidence="1 2" key="1">
    <citation type="submission" date="2020-06" db="EMBL/GenBank/DDBJ databases">
        <title>Actinokineospora xiongansis sp. nov., isolated from soil of Baiyangdian.</title>
        <authorList>
            <person name="Zhang X."/>
        </authorList>
    </citation>
    <scope>NUCLEOTIDE SEQUENCE [LARGE SCALE GENOMIC DNA]</scope>
    <source>
        <strain evidence="1 2">HBU206404</strain>
    </source>
</reference>
<dbReference type="SUPFAM" id="SSF49503">
    <property type="entry name" value="Cupredoxins"/>
    <property type="match status" value="1"/>
</dbReference>
<gene>
    <name evidence="1" type="ORF">GPZ80_09910</name>
</gene>
<keyword evidence="2" id="KW-1185">Reference proteome</keyword>
<sequence length="59" mass="6656">MTARVDQFTFRPQSLTVPVGTKVIWRIEDSAEHNVTAIDKSFGSEDLGDGLHDRRVTVR</sequence>
<dbReference type="RefSeq" id="WP_187219997.1">
    <property type="nucleotide sequence ID" value="NZ_JABVED010000004.1"/>
</dbReference>
<proteinExistence type="predicted"/>